<accession>A0A0F9AHP4</accession>
<reference evidence="1" key="1">
    <citation type="journal article" date="2015" name="Nature">
        <title>Complex archaea that bridge the gap between prokaryotes and eukaryotes.</title>
        <authorList>
            <person name="Spang A."/>
            <person name="Saw J.H."/>
            <person name="Jorgensen S.L."/>
            <person name="Zaremba-Niedzwiedzka K."/>
            <person name="Martijn J."/>
            <person name="Lind A.E."/>
            <person name="van Eijk R."/>
            <person name="Schleper C."/>
            <person name="Guy L."/>
            <person name="Ettema T.J."/>
        </authorList>
    </citation>
    <scope>NUCLEOTIDE SEQUENCE</scope>
</reference>
<comment type="caution">
    <text evidence="1">The sequence shown here is derived from an EMBL/GenBank/DDBJ whole genome shotgun (WGS) entry which is preliminary data.</text>
</comment>
<proteinExistence type="predicted"/>
<dbReference type="EMBL" id="LAZR01054684">
    <property type="protein sequence ID" value="KKK78014.1"/>
    <property type="molecule type" value="Genomic_DNA"/>
</dbReference>
<feature type="non-terminal residue" evidence="1">
    <location>
        <position position="44"/>
    </location>
</feature>
<dbReference type="AlphaFoldDB" id="A0A0F9AHP4"/>
<protein>
    <submittedName>
        <fullName evidence="1">Uncharacterized protein</fullName>
    </submittedName>
</protein>
<evidence type="ECO:0000313" key="1">
    <source>
        <dbReference type="EMBL" id="KKK78014.1"/>
    </source>
</evidence>
<organism evidence="1">
    <name type="scientific">marine sediment metagenome</name>
    <dbReference type="NCBI Taxonomy" id="412755"/>
    <lineage>
        <taxon>unclassified sequences</taxon>
        <taxon>metagenomes</taxon>
        <taxon>ecological metagenomes</taxon>
    </lineage>
</organism>
<sequence length="44" mass="5041">MVETLESFEAKLALVLDKEGESLTADEERILAIEYYNCSISFLR</sequence>
<name>A0A0F9AHP4_9ZZZZ</name>
<gene>
    <name evidence="1" type="ORF">LCGC14_2847770</name>
</gene>